<gene>
    <name evidence="5" type="primary">rpmC</name>
    <name evidence="6" type="ORF">CDSE_0174</name>
</gene>
<dbReference type="KEGG" id="kde:CDSE_0174"/>
<dbReference type="Proteomes" id="UP000011547">
    <property type="component" value="Chromosome"/>
</dbReference>
<proteinExistence type="inferred from homology"/>
<dbReference type="eggNOG" id="COG0255">
    <property type="taxonomic scope" value="Bacteria"/>
</dbReference>
<dbReference type="GO" id="GO:0006412">
    <property type="term" value="P:translation"/>
    <property type="evidence" value="ECO:0007669"/>
    <property type="project" value="UniProtKB-UniRule"/>
</dbReference>
<keyword evidence="7" id="KW-1185">Reference proteome</keyword>
<evidence type="ECO:0000256" key="5">
    <source>
        <dbReference type="HAMAP-Rule" id="MF_00374"/>
    </source>
</evidence>
<evidence type="ECO:0000313" key="7">
    <source>
        <dbReference type="Proteomes" id="UP000011547"/>
    </source>
</evidence>
<keyword evidence="2 5" id="KW-0689">Ribosomal protein</keyword>
<dbReference type="HOGENOM" id="CLU_158491_1_1_4"/>
<dbReference type="FunFam" id="1.10.287.310:FF:000001">
    <property type="entry name" value="50S ribosomal protein L29"/>
    <property type="match status" value="1"/>
</dbReference>
<organism evidence="6 7">
    <name type="scientific">Candidatus Kinetoplastidibacterium desouzai TCC079E</name>
    <dbReference type="NCBI Taxonomy" id="1208919"/>
    <lineage>
        <taxon>Bacteria</taxon>
        <taxon>Pseudomonadati</taxon>
        <taxon>Pseudomonadota</taxon>
        <taxon>Betaproteobacteria</taxon>
        <taxon>Candidatus Kinetoplastidibacterium</taxon>
    </lineage>
</organism>
<dbReference type="PANTHER" id="PTHR10916">
    <property type="entry name" value="60S RIBOSOMAL PROTEIN L35/50S RIBOSOMAL PROTEIN L29"/>
    <property type="match status" value="1"/>
</dbReference>
<evidence type="ECO:0000256" key="2">
    <source>
        <dbReference type="ARBA" id="ARBA00022980"/>
    </source>
</evidence>
<evidence type="ECO:0000256" key="1">
    <source>
        <dbReference type="ARBA" id="ARBA00009254"/>
    </source>
</evidence>
<dbReference type="Gene3D" id="1.10.287.310">
    <property type="match status" value="1"/>
</dbReference>
<dbReference type="Pfam" id="PF00831">
    <property type="entry name" value="Ribosomal_L29"/>
    <property type="match status" value="1"/>
</dbReference>
<dbReference type="STRING" id="1208919.CDSE_0174"/>
<name>M1M539_9PROT</name>
<keyword evidence="3 5" id="KW-0687">Ribonucleoprotein</keyword>
<dbReference type="PANTHER" id="PTHR10916:SF0">
    <property type="entry name" value="LARGE RIBOSOMAL SUBUNIT PROTEIN UL29C"/>
    <property type="match status" value="1"/>
</dbReference>
<dbReference type="InterPro" id="IPR036049">
    <property type="entry name" value="Ribosomal_uL29_sf"/>
</dbReference>
<dbReference type="InterPro" id="IPR001854">
    <property type="entry name" value="Ribosomal_uL29"/>
</dbReference>
<dbReference type="OrthoDB" id="9815192at2"/>
<dbReference type="NCBIfam" id="TIGR00012">
    <property type="entry name" value="L29"/>
    <property type="match status" value="1"/>
</dbReference>
<dbReference type="InterPro" id="IPR050063">
    <property type="entry name" value="Ribosomal_protein_uL29"/>
</dbReference>
<evidence type="ECO:0000256" key="3">
    <source>
        <dbReference type="ARBA" id="ARBA00023274"/>
    </source>
</evidence>
<dbReference type="RefSeq" id="WP_015396685.1">
    <property type="nucleotide sequence ID" value="NC_020294.1"/>
</dbReference>
<dbReference type="CDD" id="cd00427">
    <property type="entry name" value="Ribosomal_L29_HIP"/>
    <property type="match status" value="1"/>
</dbReference>
<comment type="similarity">
    <text evidence="1 5">Belongs to the universal ribosomal protein uL29 family.</text>
</comment>
<dbReference type="AlphaFoldDB" id="M1M539"/>
<dbReference type="EMBL" id="CP003803">
    <property type="protein sequence ID" value="AGF47275.1"/>
    <property type="molecule type" value="Genomic_DNA"/>
</dbReference>
<dbReference type="SUPFAM" id="SSF46561">
    <property type="entry name" value="Ribosomal protein L29 (L29p)"/>
    <property type="match status" value="1"/>
</dbReference>
<reference evidence="6 7" key="1">
    <citation type="journal article" date="2013" name="Genome Biol. Evol.">
        <title>Genome evolution and phylogenomic analysis of candidatus kinetoplastibacterium, the betaproteobacterial endosymbionts of strigomonas and angomonas.</title>
        <authorList>
            <person name="Alves J.M."/>
            <person name="Serrano M.G."/>
            <person name="Maia da Silva F."/>
            <person name="Voegtly L.J."/>
            <person name="Matveyev A.V."/>
            <person name="Teixeira M.M."/>
            <person name="Camargo E.P."/>
            <person name="Buck G.A."/>
        </authorList>
    </citation>
    <scope>NUCLEOTIDE SEQUENCE [LARGE SCALE GENOMIC DNA]</scope>
    <source>
        <strain evidence="6 7">TCC079E</strain>
    </source>
</reference>
<dbReference type="PATRIC" id="fig|1208919.3.peg.720"/>
<evidence type="ECO:0000313" key="6">
    <source>
        <dbReference type="EMBL" id="AGF47275.1"/>
    </source>
</evidence>
<evidence type="ECO:0000256" key="4">
    <source>
        <dbReference type="ARBA" id="ARBA00035204"/>
    </source>
</evidence>
<sequence>MKASELRLKDISELNNELNSLLKAQFKLRMQMATKQLVNTAQINNTRKGIARIRTILTEKARKQSNG</sequence>
<dbReference type="GO" id="GO:0003735">
    <property type="term" value="F:structural constituent of ribosome"/>
    <property type="evidence" value="ECO:0007669"/>
    <property type="project" value="InterPro"/>
</dbReference>
<accession>M1M539</accession>
<dbReference type="HAMAP" id="MF_00374">
    <property type="entry name" value="Ribosomal_uL29"/>
    <property type="match status" value="1"/>
</dbReference>
<dbReference type="GO" id="GO:0022625">
    <property type="term" value="C:cytosolic large ribosomal subunit"/>
    <property type="evidence" value="ECO:0007669"/>
    <property type="project" value="TreeGrafter"/>
</dbReference>
<protein>
    <recommendedName>
        <fullName evidence="4 5">Large ribosomal subunit protein uL29</fullName>
    </recommendedName>
</protein>